<name>A0A9P1CC14_9DINO</name>
<accession>A0A9P1CC14</accession>
<dbReference type="AlphaFoldDB" id="A0A9P1CC14"/>
<evidence type="ECO:0000313" key="2">
    <source>
        <dbReference type="EMBL" id="CAL1140896.1"/>
    </source>
</evidence>
<dbReference type="EMBL" id="CAMXCT010001175">
    <property type="protein sequence ID" value="CAI3987521.1"/>
    <property type="molecule type" value="Genomic_DNA"/>
</dbReference>
<comment type="caution">
    <text evidence="1">The sequence shown here is derived from an EMBL/GenBank/DDBJ whole genome shotgun (WGS) entry which is preliminary data.</text>
</comment>
<keyword evidence="3" id="KW-1185">Reference proteome</keyword>
<evidence type="ECO:0000313" key="1">
    <source>
        <dbReference type="EMBL" id="CAI3987521.1"/>
    </source>
</evidence>
<organism evidence="1">
    <name type="scientific">Cladocopium goreaui</name>
    <dbReference type="NCBI Taxonomy" id="2562237"/>
    <lineage>
        <taxon>Eukaryota</taxon>
        <taxon>Sar</taxon>
        <taxon>Alveolata</taxon>
        <taxon>Dinophyceae</taxon>
        <taxon>Suessiales</taxon>
        <taxon>Symbiodiniaceae</taxon>
        <taxon>Cladocopium</taxon>
    </lineage>
</organism>
<dbReference type="EMBL" id="CAMXCT030001175">
    <property type="protein sequence ID" value="CAL4774833.1"/>
    <property type="molecule type" value="Genomic_DNA"/>
</dbReference>
<proteinExistence type="predicted"/>
<reference evidence="2" key="2">
    <citation type="submission" date="2024-04" db="EMBL/GenBank/DDBJ databases">
        <authorList>
            <person name="Chen Y."/>
            <person name="Shah S."/>
            <person name="Dougan E. K."/>
            <person name="Thang M."/>
            <person name="Chan C."/>
        </authorList>
    </citation>
    <scope>NUCLEOTIDE SEQUENCE [LARGE SCALE GENOMIC DNA]</scope>
</reference>
<dbReference type="EMBL" id="CAMXCT020001175">
    <property type="protein sequence ID" value="CAL1140896.1"/>
    <property type="molecule type" value="Genomic_DNA"/>
</dbReference>
<protein>
    <submittedName>
        <fullName evidence="1">Uncharacterized protein</fullName>
    </submittedName>
</protein>
<sequence>MVGRFASHFMICLGSNLGREYVLTSSFFEVISLPESRSRSTTMHMPSRPFFCLLAKPFWIRFLADDMLSLLASASTEQVEAAQDVTVVATTLLLLAGQQGG</sequence>
<reference evidence="1" key="1">
    <citation type="submission" date="2022-10" db="EMBL/GenBank/DDBJ databases">
        <authorList>
            <person name="Chen Y."/>
            <person name="Dougan E. K."/>
            <person name="Chan C."/>
            <person name="Rhodes N."/>
            <person name="Thang M."/>
        </authorList>
    </citation>
    <scope>NUCLEOTIDE SEQUENCE</scope>
</reference>
<evidence type="ECO:0000313" key="3">
    <source>
        <dbReference type="Proteomes" id="UP001152797"/>
    </source>
</evidence>
<dbReference type="Proteomes" id="UP001152797">
    <property type="component" value="Unassembled WGS sequence"/>
</dbReference>
<gene>
    <name evidence="1" type="ORF">C1SCF055_LOCUS14785</name>
</gene>